<feature type="transmembrane region" description="Helical" evidence="1">
    <location>
        <begin position="105"/>
        <end position="133"/>
    </location>
</feature>
<keyword evidence="1" id="KW-0812">Transmembrane</keyword>
<reference evidence="2 3" key="1">
    <citation type="journal article" date="2022" name="Nat. Plants">
        <title>Genomes of leafy and leafless Platanthera orchids illuminate the evolution of mycoheterotrophy.</title>
        <authorList>
            <person name="Li M.H."/>
            <person name="Liu K.W."/>
            <person name="Li Z."/>
            <person name="Lu H.C."/>
            <person name="Ye Q.L."/>
            <person name="Zhang D."/>
            <person name="Wang J.Y."/>
            <person name="Li Y.F."/>
            <person name="Zhong Z.M."/>
            <person name="Liu X."/>
            <person name="Yu X."/>
            <person name="Liu D.K."/>
            <person name="Tu X.D."/>
            <person name="Liu B."/>
            <person name="Hao Y."/>
            <person name="Liao X.Y."/>
            <person name="Jiang Y.T."/>
            <person name="Sun W.H."/>
            <person name="Chen J."/>
            <person name="Chen Y.Q."/>
            <person name="Ai Y."/>
            <person name="Zhai J.W."/>
            <person name="Wu S.S."/>
            <person name="Zhou Z."/>
            <person name="Hsiao Y.Y."/>
            <person name="Wu W.L."/>
            <person name="Chen Y.Y."/>
            <person name="Lin Y.F."/>
            <person name="Hsu J.L."/>
            <person name="Li C.Y."/>
            <person name="Wang Z.W."/>
            <person name="Zhao X."/>
            <person name="Zhong W.Y."/>
            <person name="Ma X.K."/>
            <person name="Ma L."/>
            <person name="Huang J."/>
            <person name="Chen G.Z."/>
            <person name="Huang M.Z."/>
            <person name="Huang L."/>
            <person name="Peng D.H."/>
            <person name="Luo Y.B."/>
            <person name="Zou S.Q."/>
            <person name="Chen S.P."/>
            <person name="Lan S."/>
            <person name="Tsai W.C."/>
            <person name="Van de Peer Y."/>
            <person name="Liu Z.J."/>
        </authorList>
    </citation>
    <scope>NUCLEOTIDE SEQUENCE [LARGE SCALE GENOMIC DNA]</scope>
    <source>
        <strain evidence="2">Lor287</strain>
    </source>
</reference>
<evidence type="ECO:0000256" key="1">
    <source>
        <dbReference type="SAM" id="Phobius"/>
    </source>
</evidence>
<dbReference type="PANTHER" id="PTHR33825">
    <property type="entry name" value="CHITINASE-LIKE PROTEIN"/>
    <property type="match status" value="1"/>
</dbReference>
<evidence type="ECO:0000313" key="3">
    <source>
        <dbReference type="Proteomes" id="UP001418222"/>
    </source>
</evidence>
<dbReference type="Proteomes" id="UP001418222">
    <property type="component" value="Unassembled WGS sequence"/>
</dbReference>
<gene>
    <name evidence="2" type="ORF">KSP39_PZI016569</name>
</gene>
<name>A0AAP0B7A8_9ASPA</name>
<keyword evidence="1" id="KW-0472">Membrane</keyword>
<keyword evidence="1" id="KW-1133">Transmembrane helix</keyword>
<protein>
    <submittedName>
        <fullName evidence="2">Uncharacterized protein</fullName>
    </submittedName>
</protein>
<keyword evidence="3" id="KW-1185">Reference proteome</keyword>
<proteinExistence type="predicted"/>
<comment type="caution">
    <text evidence="2">The sequence shown here is derived from an EMBL/GenBank/DDBJ whole genome shotgun (WGS) entry which is preliminary data.</text>
</comment>
<sequence>MSLLSRSSAITFLCPSSSQSSPSPSSPHRLLSYRTTNGAPIDCCIAVGRISMSASGNKGFLPLLPFSSLALDASSTDNLHFRSTSIASPPPSLSFSRWNLGPRHILLLNIIACTVAVSSAWLFFSAIPTLLAFKRAAESLEKSLDAMTEEVPDTMAAMRLSGMEISDLTMELSDLGHRKAGNQTLGGGVCRVSSRRALRNGANRSISSCGLSPLFGAFARLLPLCFSANLPSDYNGIE</sequence>
<organism evidence="2 3">
    <name type="scientific">Platanthera zijinensis</name>
    <dbReference type="NCBI Taxonomy" id="2320716"/>
    <lineage>
        <taxon>Eukaryota</taxon>
        <taxon>Viridiplantae</taxon>
        <taxon>Streptophyta</taxon>
        <taxon>Embryophyta</taxon>
        <taxon>Tracheophyta</taxon>
        <taxon>Spermatophyta</taxon>
        <taxon>Magnoliopsida</taxon>
        <taxon>Liliopsida</taxon>
        <taxon>Asparagales</taxon>
        <taxon>Orchidaceae</taxon>
        <taxon>Orchidoideae</taxon>
        <taxon>Orchideae</taxon>
        <taxon>Orchidinae</taxon>
        <taxon>Platanthera</taxon>
    </lineage>
</organism>
<evidence type="ECO:0000313" key="2">
    <source>
        <dbReference type="EMBL" id="KAK8931229.1"/>
    </source>
</evidence>
<dbReference type="PANTHER" id="PTHR33825:SF5">
    <property type="entry name" value="TRANSMEMBRANE PROTEIN"/>
    <property type="match status" value="1"/>
</dbReference>
<accession>A0AAP0B7A8</accession>
<dbReference type="AlphaFoldDB" id="A0AAP0B7A8"/>
<dbReference type="EMBL" id="JBBWWQ010000014">
    <property type="protein sequence ID" value="KAK8931229.1"/>
    <property type="molecule type" value="Genomic_DNA"/>
</dbReference>